<name>A0A3N1KY65_9PROT</name>
<comment type="similarity">
    <text evidence="2">Belongs to the peptidase M20A family. ArgE subfamily.</text>
</comment>
<protein>
    <submittedName>
        <fullName evidence="11">Acetylornithine deacetylase</fullName>
    </submittedName>
</protein>
<dbReference type="InterPro" id="IPR010169">
    <property type="entry name" value="AcOrn-deacetyl"/>
</dbReference>
<feature type="domain" description="Peptidase M20 dimerisation" evidence="10">
    <location>
        <begin position="174"/>
        <end position="283"/>
    </location>
</feature>
<evidence type="ECO:0000256" key="6">
    <source>
        <dbReference type="ARBA" id="ARBA00022723"/>
    </source>
</evidence>
<dbReference type="RefSeq" id="WP_123692906.1">
    <property type="nucleotide sequence ID" value="NZ_AP019700.1"/>
</dbReference>
<dbReference type="Pfam" id="PF01546">
    <property type="entry name" value="Peptidase_M20"/>
    <property type="match status" value="1"/>
</dbReference>
<dbReference type="Gene3D" id="3.40.630.10">
    <property type="entry name" value="Zn peptidases"/>
    <property type="match status" value="1"/>
</dbReference>
<keyword evidence="12" id="KW-1185">Reference proteome</keyword>
<evidence type="ECO:0000256" key="8">
    <source>
        <dbReference type="ARBA" id="ARBA00022833"/>
    </source>
</evidence>
<evidence type="ECO:0000313" key="11">
    <source>
        <dbReference type="EMBL" id="ROP84372.1"/>
    </source>
</evidence>
<dbReference type="GO" id="GO:0006526">
    <property type="term" value="P:L-arginine biosynthetic process"/>
    <property type="evidence" value="ECO:0007669"/>
    <property type="project" value="UniProtKB-KW"/>
</dbReference>
<dbReference type="CDD" id="cd03894">
    <property type="entry name" value="M20_ArgE"/>
    <property type="match status" value="1"/>
</dbReference>
<dbReference type="Gene3D" id="3.30.70.360">
    <property type="match status" value="1"/>
</dbReference>
<evidence type="ECO:0000259" key="10">
    <source>
        <dbReference type="Pfam" id="PF07687"/>
    </source>
</evidence>
<evidence type="ECO:0000256" key="4">
    <source>
        <dbReference type="ARBA" id="ARBA00022571"/>
    </source>
</evidence>
<dbReference type="Pfam" id="PF07687">
    <property type="entry name" value="M20_dimer"/>
    <property type="match status" value="1"/>
</dbReference>
<dbReference type="AlphaFoldDB" id="A0A3N1KY65"/>
<keyword evidence="4" id="KW-0055">Arginine biosynthesis</keyword>
<dbReference type="Proteomes" id="UP000278222">
    <property type="component" value="Unassembled WGS sequence"/>
</dbReference>
<dbReference type="OrthoDB" id="9809784at2"/>
<dbReference type="InterPro" id="IPR001261">
    <property type="entry name" value="ArgE/DapE_CS"/>
</dbReference>
<dbReference type="InterPro" id="IPR002933">
    <property type="entry name" value="Peptidase_M20"/>
</dbReference>
<keyword evidence="9" id="KW-0170">Cobalt</keyword>
<sequence>MPAEVVSSEEMLRRLIAFDTTSHLSNMALIDYVREYLEGHGVASHLSFDDDGKKANLLATIGPNVEGGYVLSGHTDVVPVEGQPWDTDPFTLTERDGKLFARGTCDMKGFIAIALAMVPEFKAKATKRPIHFAFTYDEEVGCYGVQRLIPQLLELLPKPKLVIVGEPTEMKVANAHKGVHSYVTTVTGKDAHSSQPQIACSAIEYGAEIVRFIYAMAHELRDNADPACLFVPPYTTFNIGTITGGTAGNIIPRQCRFGWNFRQLPTDDPAQIKARFDDFVANEILPRMRREFPGAQVETTGVNVLPALAPEQDSPAEEMAKSLTGNNGSVVVSFGTEAGHFQQAGLPTVVCGPGSIMEAHQPNEFITRAQMQAGEAFQRRMADRAAA</sequence>
<dbReference type="GO" id="GO:0008777">
    <property type="term" value="F:acetylornithine deacetylase activity"/>
    <property type="evidence" value="ECO:0007669"/>
    <property type="project" value="TreeGrafter"/>
</dbReference>
<accession>A0A3N1KY65</accession>
<dbReference type="PANTHER" id="PTHR43808">
    <property type="entry name" value="ACETYLORNITHINE DEACETYLASE"/>
    <property type="match status" value="1"/>
</dbReference>
<evidence type="ECO:0000256" key="3">
    <source>
        <dbReference type="ARBA" id="ARBA00022490"/>
    </source>
</evidence>
<comment type="caution">
    <text evidence="11">The sequence shown here is derived from an EMBL/GenBank/DDBJ whole genome shotgun (WGS) entry which is preliminary data.</text>
</comment>
<dbReference type="InterPro" id="IPR050072">
    <property type="entry name" value="Peptidase_M20A"/>
</dbReference>
<gene>
    <name evidence="11" type="ORF">EDC65_3723</name>
</gene>
<evidence type="ECO:0000256" key="2">
    <source>
        <dbReference type="ARBA" id="ARBA00005691"/>
    </source>
</evidence>
<dbReference type="GO" id="GO:0046872">
    <property type="term" value="F:metal ion binding"/>
    <property type="evidence" value="ECO:0007669"/>
    <property type="project" value="UniProtKB-KW"/>
</dbReference>
<keyword evidence="7" id="KW-0378">Hydrolase</keyword>
<dbReference type="NCBIfam" id="NF005710">
    <property type="entry name" value="PRK07522.1"/>
    <property type="match status" value="1"/>
</dbReference>
<keyword evidence="6" id="KW-0479">Metal-binding</keyword>
<keyword evidence="8" id="KW-0862">Zinc</keyword>
<dbReference type="InterPro" id="IPR036264">
    <property type="entry name" value="Bact_exopeptidase_dim_dom"/>
</dbReference>
<dbReference type="SUPFAM" id="SSF53187">
    <property type="entry name" value="Zn-dependent exopeptidases"/>
    <property type="match status" value="1"/>
</dbReference>
<organism evidence="11 12">
    <name type="scientific">Stella humosa</name>
    <dbReference type="NCBI Taxonomy" id="94"/>
    <lineage>
        <taxon>Bacteria</taxon>
        <taxon>Pseudomonadati</taxon>
        <taxon>Pseudomonadota</taxon>
        <taxon>Alphaproteobacteria</taxon>
        <taxon>Rhodospirillales</taxon>
        <taxon>Stellaceae</taxon>
        <taxon>Stella</taxon>
    </lineage>
</organism>
<reference evidence="11 12" key="1">
    <citation type="submission" date="2018-11" db="EMBL/GenBank/DDBJ databases">
        <title>Genomic Encyclopedia of Type Strains, Phase IV (KMG-IV): sequencing the most valuable type-strain genomes for metagenomic binning, comparative biology and taxonomic classification.</title>
        <authorList>
            <person name="Goeker M."/>
        </authorList>
    </citation>
    <scope>NUCLEOTIDE SEQUENCE [LARGE SCALE GENOMIC DNA]</scope>
    <source>
        <strain evidence="11 12">DSM 5900</strain>
    </source>
</reference>
<proteinExistence type="inferred from homology"/>
<dbReference type="PANTHER" id="PTHR43808:SF31">
    <property type="entry name" value="N-ACETYL-L-CITRULLINE DEACETYLASE"/>
    <property type="match status" value="1"/>
</dbReference>
<keyword evidence="3" id="KW-0963">Cytoplasm</keyword>
<dbReference type="InterPro" id="IPR011650">
    <property type="entry name" value="Peptidase_M20_dimer"/>
</dbReference>
<evidence type="ECO:0000256" key="7">
    <source>
        <dbReference type="ARBA" id="ARBA00022801"/>
    </source>
</evidence>
<dbReference type="PROSITE" id="PS00759">
    <property type="entry name" value="ARGE_DAPE_CPG2_2"/>
    <property type="match status" value="1"/>
</dbReference>
<evidence type="ECO:0000256" key="9">
    <source>
        <dbReference type="ARBA" id="ARBA00023285"/>
    </source>
</evidence>
<dbReference type="NCBIfam" id="TIGR01892">
    <property type="entry name" value="AcOrn-deacetyl"/>
    <property type="match status" value="1"/>
</dbReference>
<dbReference type="EMBL" id="RJKX01000015">
    <property type="protein sequence ID" value="ROP84372.1"/>
    <property type="molecule type" value="Genomic_DNA"/>
</dbReference>
<evidence type="ECO:0000256" key="5">
    <source>
        <dbReference type="ARBA" id="ARBA00022605"/>
    </source>
</evidence>
<dbReference type="SUPFAM" id="SSF55031">
    <property type="entry name" value="Bacterial exopeptidase dimerisation domain"/>
    <property type="match status" value="1"/>
</dbReference>
<comment type="cofactor">
    <cofactor evidence="1">
        <name>Zn(2+)</name>
        <dbReference type="ChEBI" id="CHEBI:29105"/>
    </cofactor>
</comment>
<keyword evidence="5" id="KW-0028">Amino-acid biosynthesis</keyword>
<evidence type="ECO:0000256" key="1">
    <source>
        <dbReference type="ARBA" id="ARBA00001947"/>
    </source>
</evidence>
<evidence type="ECO:0000313" key="12">
    <source>
        <dbReference type="Proteomes" id="UP000278222"/>
    </source>
</evidence>